<dbReference type="PANTHER" id="PTHR47466:SF1">
    <property type="entry name" value="METALLOPROTEASE MEP1 (AFU_ORTHOLOGUE AFUA_1G07730)-RELATED"/>
    <property type="match status" value="1"/>
</dbReference>
<evidence type="ECO:0000313" key="13">
    <source>
        <dbReference type="Proteomes" id="UP000293874"/>
    </source>
</evidence>
<dbReference type="InterPro" id="IPR026444">
    <property type="entry name" value="Secre_tail"/>
</dbReference>
<dbReference type="OrthoDB" id="6385856at2"/>
<dbReference type="GO" id="GO:0008237">
    <property type="term" value="F:metallopeptidase activity"/>
    <property type="evidence" value="ECO:0007669"/>
    <property type="project" value="UniProtKB-KW"/>
</dbReference>
<comment type="similarity">
    <text evidence="1">Belongs to the peptidase M43B family.</text>
</comment>
<evidence type="ECO:0000259" key="10">
    <source>
        <dbReference type="Pfam" id="PF05572"/>
    </source>
</evidence>
<protein>
    <submittedName>
        <fullName evidence="12">Putative secreted protein (Por secretion system target)</fullName>
    </submittedName>
</protein>
<dbReference type="AlphaFoldDB" id="A0A4Q7N426"/>
<keyword evidence="8" id="KW-1015">Disulfide bond</keyword>
<evidence type="ECO:0000256" key="3">
    <source>
        <dbReference type="ARBA" id="ARBA00022723"/>
    </source>
</evidence>
<keyword evidence="13" id="KW-1185">Reference proteome</keyword>
<evidence type="ECO:0000256" key="5">
    <source>
        <dbReference type="ARBA" id="ARBA00022801"/>
    </source>
</evidence>
<keyword evidence="5" id="KW-0378">Hydrolase</keyword>
<evidence type="ECO:0000256" key="4">
    <source>
        <dbReference type="ARBA" id="ARBA00022729"/>
    </source>
</evidence>
<dbReference type="NCBIfam" id="TIGR04183">
    <property type="entry name" value="Por_Secre_tail"/>
    <property type="match status" value="1"/>
</dbReference>
<evidence type="ECO:0000259" key="11">
    <source>
        <dbReference type="Pfam" id="PF20009"/>
    </source>
</evidence>
<evidence type="ECO:0000256" key="7">
    <source>
        <dbReference type="ARBA" id="ARBA00023049"/>
    </source>
</evidence>
<sequence length="706" mass="78144">MRTRTQPYWSLLCTLLILFFHFIVHAQPKCGFDQVHQRHLIQSPDYKEQTSQNDQRIRHWLQEKQAAARVATDGRVANGSETIYEIPVVIHVMHTGGSVGTQYNPGDAQLTGMIDYLNQSFQATWAAYSGPSAGGTRVPFRFVLAQRAPDCTPTTGIVRVNASSVPDYPAFGIRVASTTGAPEQELKAMSIWPSNQYYNIWIVNRIEGKDGYAGTVGPFIAGYAYFPGAHANRDGTVMLASQAVAGQSTLPHEMGHAFNLYHTFQDADGIDCPTNGDCSQEGDRVCDTDPTNEEAFFTCPSAIAINPCTGTPWNGQQFNFMHYTSCADQRFTPGQRDRMIASVNTVRVGLLTSAALRPPPALLVRPAACEPTSITFFENPFDMGPVRIQFNTLDDSSLSYSRDYLFYQDNTCNLGTSVLEGQTYDLQLSTRTNMQVAKAWIDFNDNGNFEAEEQIMESYTPASGLTDNMYTHTQPVTIPAAAVLNRPLRLRVLADFINNYPILSCDGQMYGQTEDYSLTILPAGVLPVKLFDERIAMENGSIQFSFKAGDENNVKHYTLQRAAGAGKVFSNVQETGPGPSLQSANEYTITDDLPGDAVWYRILATQQDGSQYYSRILGKPSGNVQNKEQVRIFPNPSRGDFNVFLPLPPGLPVRLELSDTQGRRVWTGKRSMETGITIKSGLPAGMYYLTIIAGQARWNKKIIITQ</sequence>
<keyword evidence="4 9" id="KW-0732">Signal</keyword>
<feature type="domain" description="GEVED" evidence="11">
    <location>
        <begin position="438"/>
        <end position="519"/>
    </location>
</feature>
<dbReference type="SUPFAM" id="SSF55486">
    <property type="entry name" value="Metalloproteases ('zincins'), catalytic domain"/>
    <property type="match status" value="1"/>
</dbReference>
<organism evidence="12 13">
    <name type="scientific">Pseudobacter ginsenosidimutans</name>
    <dbReference type="NCBI Taxonomy" id="661488"/>
    <lineage>
        <taxon>Bacteria</taxon>
        <taxon>Pseudomonadati</taxon>
        <taxon>Bacteroidota</taxon>
        <taxon>Chitinophagia</taxon>
        <taxon>Chitinophagales</taxon>
        <taxon>Chitinophagaceae</taxon>
        <taxon>Pseudobacter</taxon>
    </lineage>
</organism>
<evidence type="ECO:0000256" key="9">
    <source>
        <dbReference type="SAM" id="SignalP"/>
    </source>
</evidence>
<name>A0A4Q7N426_9BACT</name>
<evidence type="ECO:0000256" key="2">
    <source>
        <dbReference type="ARBA" id="ARBA00022670"/>
    </source>
</evidence>
<keyword evidence="7" id="KW-0482">Metalloprotease</keyword>
<accession>A0A4Q7N426</accession>
<keyword evidence="6" id="KW-0862">Zinc</keyword>
<reference evidence="12 13" key="1">
    <citation type="submission" date="2019-02" db="EMBL/GenBank/DDBJ databases">
        <title>Genomic Encyclopedia of Type Strains, Phase IV (KMG-IV): sequencing the most valuable type-strain genomes for metagenomic binning, comparative biology and taxonomic classification.</title>
        <authorList>
            <person name="Goeker M."/>
        </authorList>
    </citation>
    <scope>NUCLEOTIDE SEQUENCE [LARGE SCALE GENOMIC DNA]</scope>
    <source>
        <strain evidence="12 13">DSM 18116</strain>
    </source>
</reference>
<dbReference type="InterPro" id="IPR045474">
    <property type="entry name" value="GEVED"/>
</dbReference>
<dbReference type="EMBL" id="SGXA01000001">
    <property type="protein sequence ID" value="RZS75742.1"/>
    <property type="molecule type" value="Genomic_DNA"/>
</dbReference>
<gene>
    <name evidence="12" type="ORF">EV199_1615</name>
</gene>
<evidence type="ECO:0000256" key="6">
    <source>
        <dbReference type="ARBA" id="ARBA00022833"/>
    </source>
</evidence>
<evidence type="ECO:0000256" key="8">
    <source>
        <dbReference type="ARBA" id="ARBA00023157"/>
    </source>
</evidence>
<feature type="signal peptide" evidence="9">
    <location>
        <begin position="1"/>
        <end position="26"/>
    </location>
</feature>
<dbReference type="PANTHER" id="PTHR47466">
    <property type="match status" value="1"/>
</dbReference>
<dbReference type="GO" id="GO:0046872">
    <property type="term" value="F:metal ion binding"/>
    <property type="evidence" value="ECO:0007669"/>
    <property type="project" value="UniProtKB-KW"/>
</dbReference>
<evidence type="ECO:0000313" key="12">
    <source>
        <dbReference type="EMBL" id="RZS75742.1"/>
    </source>
</evidence>
<keyword evidence="2" id="KW-0645">Protease</keyword>
<dbReference type="InterPro" id="IPR024079">
    <property type="entry name" value="MetalloPept_cat_dom_sf"/>
</dbReference>
<dbReference type="Pfam" id="PF05572">
    <property type="entry name" value="Peptidase_M43"/>
    <property type="match status" value="1"/>
</dbReference>
<dbReference type="Proteomes" id="UP000293874">
    <property type="component" value="Unassembled WGS sequence"/>
</dbReference>
<dbReference type="InterPro" id="IPR008754">
    <property type="entry name" value="Peptidase_M43"/>
</dbReference>
<proteinExistence type="inferred from homology"/>
<feature type="domain" description="Peptidase M43 pregnancy-associated plasma-A" evidence="10">
    <location>
        <begin position="190"/>
        <end position="343"/>
    </location>
</feature>
<comment type="caution">
    <text evidence="12">The sequence shown here is derived from an EMBL/GenBank/DDBJ whole genome shotgun (WGS) entry which is preliminary data.</text>
</comment>
<keyword evidence="3" id="KW-0479">Metal-binding</keyword>
<evidence type="ECO:0000256" key="1">
    <source>
        <dbReference type="ARBA" id="ARBA00008721"/>
    </source>
</evidence>
<dbReference type="Pfam" id="PF20009">
    <property type="entry name" value="GEVED"/>
    <property type="match status" value="1"/>
</dbReference>
<dbReference type="RefSeq" id="WP_130540085.1">
    <property type="nucleotide sequence ID" value="NZ_CP042431.1"/>
</dbReference>
<feature type="chain" id="PRO_5020942884" evidence="9">
    <location>
        <begin position="27"/>
        <end position="706"/>
    </location>
</feature>
<dbReference type="GO" id="GO:0006508">
    <property type="term" value="P:proteolysis"/>
    <property type="evidence" value="ECO:0007669"/>
    <property type="project" value="UniProtKB-KW"/>
</dbReference>
<dbReference type="Gene3D" id="3.40.390.10">
    <property type="entry name" value="Collagenase (Catalytic Domain)"/>
    <property type="match status" value="1"/>
</dbReference>